<accession>A0A368VR34</accession>
<evidence type="ECO:0000256" key="1">
    <source>
        <dbReference type="SAM" id="Coils"/>
    </source>
</evidence>
<keyword evidence="2" id="KW-0812">Transmembrane</keyword>
<proteinExistence type="predicted"/>
<sequence length="296" mass="34523">MHEWTGMAVRIAVLAGQYVFGAAAIYAVLQLLPRRPARWKHLAFLSWRTRLVPDKWLRLFRISRQKPSFAERELLLAGCGVTADAAWYVLARRLLQGFFFIGAVLLVALLRVHLSEHIPVSFVLPAPLLFMLVYCDLTWLRSIRKVRGLQMTKEIFVVSNQLLYLSDSSLHIHAKLMRCVPFTRLMRGDLERLLAEWYHDAGGALRRFKQRIGTDEGLSFVETLDAIRLHESEQYYELLRIRIEDYKEKIELAKESRKESTSYFLFVIAGIPILYTFQVFIYPWVREGQKLFQSLS</sequence>
<comment type="caution">
    <text evidence="3">The sequence shown here is derived from an EMBL/GenBank/DDBJ whole genome shotgun (WGS) entry which is preliminary data.</text>
</comment>
<feature type="transmembrane region" description="Helical" evidence="2">
    <location>
        <begin position="94"/>
        <end position="114"/>
    </location>
</feature>
<feature type="transmembrane region" description="Helical" evidence="2">
    <location>
        <begin position="12"/>
        <end position="32"/>
    </location>
</feature>
<keyword evidence="2" id="KW-1133">Transmembrane helix</keyword>
<feature type="transmembrane region" description="Helical" evidence="2">
    <location>
        <begin position="120"/>
        <end position="140"/>
    </location>
</feature>
<keyword evidence="4" id="KW-1185">Reference proteome</keyword>
<gene>
    <name evidence="3" type="ORF">DFP97_11222</name>
</gene>
<dbReference type="RefSeq" id="WP_245976420.1">
    <property type="nucleotide sequence ID" value="NZ_QPJD01000012.1"/>
</dbReference>
<feature type="coiled-coil region" evidence="1">
    <location>
        <begin position="229"/>
        <end position="256"/>
    </location>
</feature>
<evidence type="ECO:0000313" key="4">
    <source>
        <dbReference type="Proteomes" id="UP000252415"/>
    </source>
</evidence>
<dbReference type="AlphaFoldDB" id="A0A368VR34"/>
<organism evidence="3 4">
    <name type="scientific">Paenibacillus prosopidis</name>
    <dbReference type="NCBI Taxonomy" id="630520"/>
    <lineage>
        <taxon>Bacteria</taxon>
        <taxon>Bacillati</taxon>
        <taxon>Bacillota</taxon>
        <taxon>Bacilli</taxon>
        <taxon>Bacillales</taxon>
        <taxon>Paenibacillaceae</taxon>
        <taxon>Paenibacillus</taxon>
    </lineage>
</organism>
<keyword evidence="2" id="KW-0472">Membrane</keyword>
<name>A0A368VR34_9BACL</name>
<evidence type="ECO:0008006" key="5">
    <source>
        <dbReference type="Google" id="ProtNLM"/>
    </source>
</evidence>
<keyword evidence="1" id="KW-0175">Coiled coil</keyword>
<reference evidence="3 4" key="1">
    <citation type="submission" date="2018-07" db="EMBL/GenBank/DDBJ databases">
        <title>Genomic Encyclopedia of Type Strains, Phase III (KMG-III): the genomes of soil and plant-associated and newly described type strains.</title>
        <authorList>
            <person name="Whitman W."/>
        </authorList>
    </citation>
    <scope>NUCLEOTIDE SEQUENCE [LARGE SCALE GENOMIC DNA]</scope>
    <source>
        <strain evidence="3 4">CECT 7506</strain>
    </source>
</reference>
<dbReference type="EMBL" id="QPJD01000012">
    <property type="protein sequence ID" value="RCW44159.1"/>
    <property type="molecule type" value="Genomic_DNA"/>
</dbReference>
<feature type="transmembrane region" description="Helical" evidence="2">
    <location>
        <begin position="263"/>
        <end position="285"/>
    </location>
</feature>
<protein>
    <recommendedName>
        <fullName evidence="5">Flp pilus assembly protein TadB</fullName>
    </recommendedName>
</protein>
<evidence type="ECO:0000256" key="2">
    <source>
        <dbReference type="SAM" id="Phobius"/>
    </source>
</evidence>
<evidence type="ECO:0000313" key="3">
    <source>
        <dbReference type="EMBL" id="RCW44159.1"/>
    </source>
</evidence>
<dbReference type="Proteomes" id="UP000252415">
    <property type="component" value="Unassembled WGS sequence"/>
</dbReference>